<feature type="region of interest" description="Disordered" evidence="1">
    <location>
        <begin position="46"/>
        <end position="114"/>
    </location>
</feature>
<gene>
    <name evidence="2" type="ORF">DUNSADRAFT_4336</name>
</gene>
<evidence type="ECO:0000313" key="3">
    <source>
        <dbReference type="Proteomes" id="UP000815325"/>
    </source>
</evidence>
<evidence type="ECO:0000256" key="1">
    <source>
        <dbReference type="SAM" id="MobiDB-lite"/>
    </source>
</evidence>
<feature type="compositionally biased region" description="Polar residues" evidence="1">
    <location>
        <begin position="66"/>
        <end position="87"/>
    </location>
</feature>
<name>A0ABQ7H7Q5_DUNSA</name>
<protein>
    <submittedName>
        <fullName evidence="2">Uncharacterized protein</fullName>
    </submittedName>
</protein>
<dbReference type="EMBL" id="MU069453">
    <property type="protein sequence ID" value="KAF5842877.1"/>
    <property type="molecule type" value="Genomic_DNA"/>
</dbReference>
<reference evidence="2" key="1">
    <citation type="submission" date="2017-08" db="EMBL/GenBank/DDBJ databases">
        <authorList>
            <person name="Polle J.E."/>
            <person name="Barry K."/>
            <person name="Cushman J."/>
            <person name="Schmutz J."/>
            <person name="Tran D."/>
            <person name="Hathwaick L.T."/>
            <person name="Yim W.C."/>
            <person name="Jenkins J."/>
            <person name="Mckie-Krisberg Z.M."/>
            <person name="Prochnik S."/>
            <person name="Lindquist E."/>
            <person name="Dockter R.B."/>
            <person name="Adam C."/>
            <person name="Molina H."/>
            <person name="Bunkerborg J."/>
            <person name="Jin E."/>
            <person name="Buchheim M."/>
            <person name="Magnuson J."/>
        </authorList>
    </citation>
    <scope>NUCLEOTIDE SEQUENCE</scope>
    <source>
        <strain evidence="2">CCAP 19/18</strain>
    </source>
</reference>
<feature type="compositionally biased region" description="Low complexity" evidence="1">
    <location>
        <begin position="48"/>
        <end position="61"/>
    </location>
</feature>
<evidence type="ECO:0000313" key="2">
    <source>
        <dbReference type="EMBL" id="KAF5842877.1"/>
    </source>
</evidence>
<sequence length="187" mass="19312">MSLLIFGSSNCEVSAAVVKTGGDFARIEPAEEGDLARFPELRMRMRSRSSCPSASSNATSADGDSRSTGKQAESSARTSGAPLSNSGGHYGTREGGAATASTYPSDAANGAKNNRLGPQATSLLAEEEGLIGVEQLLATRIHFSPSVLHAGLQADQHLAAFAPKLKGRGAAVTMGTMRVDGLQEDFI</sequence>
<accession>A0ABQ7H7Q5</accession>
<organism evidence="2 3">
    <name type="scientific">Dunaliella salina</name>
    <name type="common">Green alga</name>
    <name type="synonym">Protococcus salinus</name>
    <dbReference type="NCBI Taxonomy" id="3046"/>
    <lineage>
        <taxon>Eukaryota</taxon>
        <taxon>Viridiplantae</taxon>
        <taxon>Chlorophyta</taxon>
        <taxon>core chlorophytes</taxon>
        <taxon>Chlorophyceae</taxon>
        <taxon>CS clade</taxon>
        <taxon>Chlamydomonadales</taxon>
        <taxon>Dunaliellaceae</taxon>
        <taxon>Dunaliella</taxon>
    </lineage>
</organism>
<keyword evidence="3" id="KW-1185">Reference proteome</keyword>
<comment type="caution">
    <text evidence="2">The sequence shown here is derived from an EMBL/GenBank/DDBJ whole genome shotgun (WGS) entry which is preliminary data.</text>
</comment>
<dbReference type="Proteomes" id="UP000815325">
    <property type="component" value="Unassembled WGS sequence"/>
</dbReference>
<proteinExistence type="predicted"/>